<name>A0A9P4VMM4_9PEZI</name>
<evidence type="ECO:0000256" key="8">
    <source>
        <dbReference type="ARBA" id="ARBA00023101"/>
    </source>
</evidence>
<dbReference type="Pfam" id="PF00264">
    <property type="entry name" value="Tyrosinase"/>
    <property type="match status" value="1"/>
</dbReference>
<feature type="non-terminal residue" evidence="13">
    <location>
        <position position="517"/>
    </location>
</feature>
<organism evidence="13 14">
    <name type="scientific">Patellaria atrata CBS 101060</name>
    <dbReference type="NCBI Taxonomy" id="1346257"/>
    <lineage>
        <taxon>Eukaryota</taxon>
        <taxon>Fungi</taxon>
        <taxon>Dikarya</taxon>
        <taxon>Ascomycota</taxon>
        <taxon>Pezizomycotina</taxon>
        <taxon>Dothideomycetes</taxon>
        <taxon>Dothideomycetes incertae sedis</taxon>
        <taxon>Patellariales</taxon>
        <taxon>Patellariaceae</taxon>
        <taxon>Patellaria</taxon>
    </lineage>
</organism>
<dbReference type="GO" id="GO:0042438">
    <property type="term" value="P:melanin biosynthetic process"/>
    <property type="evidence" value="ECO:0007669"/>
    <property type="project" value="UniProtKB-KW"/>
</dbReference>
<evidence type="ECO:0000313" key="14">
    <source>
        <dbReference type="Proteomes" id="UP000799429"/>
    </source>
</evidence>
<evidence type="ECO:0000256" key="4">
    <source>
        <dbReference type="ARBA" id="ARBA00022723"/>
    </source>
</evidence>
<dbReference type="AlphaFoldDB" id="A0A9P4VMM4"/>
<keyword evidence="8" id="KW-0470">Melanin biosynthesis</keyword>
<evidence type="ECO:0000256" key="6">
    <source>
        <dbReference type="ARBA" id="ARBA00023008"/>
    </source>
</evidence>
<comment type="cofactor">
    <cofactor evidence="1">
        <name>Cu(2+)</name>
        <dbReference type="ChEBI" id="CHEBI:29036"/>
    </cofactor>
</comment>
<dbReference type="PRINTS" id="PR00092">
    <property type="entry name" value="TYROSINASE"/>
</dbReference>
<dbReference type="GO" id="GO:0004503">
    <property type="term" value="F:tyrosinase activity"/>
    <property type="evidence" value="ECO:0007669"/>
    <property type="project" value="UniProtKB-EC"/>
</dbReference>
<evidence type="ECO:0000259" key="12">
    <source>
        <dbReference type="PROSITE" id="PS00498"/>
    </source>
</evidence>
<dbReference type="Pfam" id="PF18132">
    <property type="entry name" value="Tyrosinase_C"/>
    <property type="match status" value="1"/>
</dbReference>
<comment type="catalytic activity">
    <reaction evidence="10">
        <text>L-tyrosine + O2 = L-dopaquinone + H2O</text>
        <dbReference type="Rhea" id="RHEA:18117"/>
        <dbReference type="ChEBI" id="CHEBI:15377"/>
        <dbReference type="ChEBI" id="CHEBI:15379"/>
        <dbReference type="ChEBI" id="CHEBI:57924"/>
        <dbReference type="ChEBI" id="CHEBI:58315"/>
        <dbReference type="EC" id="1.14.18.1"/>
    </reaction>
</comment>
<dbReference type="PROSITE" id="PS00498">
    <property type="entry name" value="TYROSINASE_2"/>
    <property type="match status" value="1"/>
</dbReference>
<evidence type="ECO:0000256" key="9">
    <source>
        <dbReference type="ARBA" id="ARBA00048233"/>
    </source>
</evidence>
<dbReference type="GO" id="GO:0046872">
    <property type="term" value="F:metal ion binding"/>
    <property type="evidence" value="ECO:0007669"/>
    <property type="project" value="UniProtKB-KW"/>
</dbReference>
<dbReference type="OrthoDB" id="6132182at2759"/>
<comment type="similarity">
    <text evidence="2">Belongs to the tyrosinase family.</text>
</comment>
<dbReference type="PROSITE" id="PS00497">
    <property type="entry name" value="TYROSINASE_1"/>
    <property type="match status" value="1"/>
</dbReference>
<keyword evidence="4" id="KW-0479">Metal-binding</keyword>
<proteinExistence type="inferred from homology"/>
<keyword evidence="5" id="KW-0560">Oxidoreductase</keyword>
<evidence type="ECO:0000256" key="10">
    <source>
        <dbReference type="ARBA" id="ARBA00048881"/>
    </source>
</evidence>
<evidence type="ECO:0000256" key="2">
    <source>
        <dbReference type="ARBA" id="ARBA00009928"/>
    </source>
</evidence>
<sequence length="517" mass="58259">RLEIRELEKIPDQWNLYILGLDSMQKMNQSGRLSYYQIGGIHGAPMVPWDGVQGTANGKWSGYCTHSSNLFPTWHRPYLALFEQILHANVADIVESFPAGETRDRYAAAAATFRMPFWDWARDPAPGQSMYPMSMRTPTIRITAPDGPREIHNPLYSYVFHPLNPDDLVYSPWNTYPETVRLPDQSNPPISQNDALATTLDSVRWWHKERLYRLFVNADDYTQFATDGNWNSGDAAGFDSLEALHNMPHALMGGHMQYVALSGFDPAFMLHHANVDRVFAMWQVLYPNAWVTPQRQRGQTFTIDVNTLQDGNSPLTPFHSSTNGEFWTSNAARNTERLGYTYPEVLEANKDPARMREIVNRFYAPTSVSTRSVTGRAAAQGMSREYFVNIKASRYGEDGAYFIFFFLGNPSENSHDWMTDGNLVGMHSVLTSAGARGVTVTAAVPLNTELERRGGTVGFSDVADEMAVENYLGLNLHWRFAKSDGTEIPRSELPETMITVVSTDIKLARTANAFPER</sequence>
<evidence type="ECO:0000256" key="1">
    <source>
        <dbReference type="ARBA" id="ARBA00001973"/>
    </source>
</evidence>
<dbReference type="PANTHER" id="PTHR11474">
    <property type="entry name" value="TYROSINASE FAMILY MEMBER"/>
    <property type="match status" value="1"/>
</dbReference>
<gene>
    <name evidence="13" type="ORF">M501DRAFT_901678</name>
</gene>
<reference evidence="13" key="1">
    <citation type="journal article" date="2020" name="Stud. Mycol.">
        <title>101 Dothideomycetes genomes: a test case for predicting lifestyles and emergence of pathogens.</title>
        <authorList>
            <person name="Haridas S."/>
            <person name="Albert R."/>
            <person name="Binder M."/>
            <person name="Bloem J."/>
            <person name="Labutti K."/>
            <person name="Salamov A."/>
            <person name="Andreopoulos B."/>
            <person name="Baker S."/>
            <person name="Barry K."/>
            <person name="Bills G."/>
            <person name="Bluhm B."/>
            <person name="Cannon C."/>
            <person name="Castanera R."/>
            <person name="Culley D."/>
            <person name="Daum C."/>
            <person name="Ezra D."/>
            <person name="Gonzalez J."/>
            <person name="Henrissat B."/>
            <person name="Kuo A."/>
            <person name="Liang C."/>
            <person name="Lipzen A."/>
            <person name="Lutzoni F."/>
            <person name="Magnuson J."/>
            <person name="Mondo S."/>
            <person name="Nolan M."/>
            <person name="Ohm R."/>
            <person name="Pangilinan J."/>
            <person name="Park H.-J."/>
            <person name="Ramirez L."/>
            <person name="Alfaro M."/>
            <person name="Sun H."/>
            <person name="Tritt A."/>
            <person name="Yoshinaga Y."/>
            <person name="Zwiers L.-H."/>
            <person name="Turgeon B."/>
            <person name="Goodwin S."/>
            <person name="Spatafora J."/>
            <person name="Crous P."/>
            <person name="Grigoriev I."/>
        </authorList>
    </citation>
    <scope>NUCLEOTIDE SEQUENCE</scope>
    <source>
        <strain evidence="13">CBS 101060</strain>
    </source>
</reference>
<dbReference type="Proteomes" id="UP000799429">
    <property type="component" value="Unassembled WGS sequence"/>
</dbReference>
<keyword evidence="14" id="KW-1185">Reference proteome</keyword>
<evidence type="ECO:0000256" key="5">
    <source>
        <dbReference type="ARBA" id="ARBA00023002"/>
    </source>
</evidence>
<evidence type="ECO:0000256" key="7">
    <source>
        <dbReference type="ARBA" id="ARBA00023033"/>
    </source>
</evidence>
<evidence type="ECO:0000259" key="11">
    <source>
        <dbReference type="PROSITE" id="PS00497"/>
    </source>
</evidence>
<accession>A0A9P4VMM4</accession>
<dbReference type="InterPro" id="IPR008922">
    <property type="entry name" value="Di-copper_centre_dom_sf"/>
</dbReference>
<evidence type="ECO:0000256" key="3">
    <source>
        <dbReference type="ARBA" id="ARBA00011906"/>
    </source>
</evidence>
<feature type="domain" description="Tyrosinase copper-binding" evidence="12">
    <location>
        <begin position="265"/>
        <end position="276"/>
    </location>
</feature>
<dbReference type="SUPFAM" id="SSF48056">
    <property type="entry name" value="Di-copper centre-containing domain"/>
    <property type="match status" value="1"/>
</dbReference>
<dbReference type="EMBL" id="MU006114">
    <property type="protein sequence ID" value="KAF2834822.1"/>
    <property type="molecule type" value="Genomic_DNA"/>
</dbReference>
<dbReference type="EC" id="1.14.18.1" evidence="3"/>
<dbReference type="PANTHER" id="PTHR11474:SF76">
    <property type="entry name" value="SHKT DOMAIN-CONTAINING PROTEIN"/>
    <property type="match status" value="1"/>
</dbReference>
<feature type="non-terminal residue" evidence="13">
    <location>
        <position position="1"/>
    </location>
</feature>
<comment type="caution">
    <text evidence="13">The sequence shown here is derived from an EMBL/GenBank/DDBJ whole genome shotgun (WGS) entry which is preliminary data.</text>
</comment>
<dbReference type="InterPro" id="IPR002227">
    <property type="entry name" value="Tyrosinase_Cu-bd"/>
</dbReference>
<feature type="domain" description="Tyrosinase copper-binding" evidence="11">
    <location>
        <begin position="66"/>
        <end position="83"/>
    </location>
</feature>
<keyword evidence="6" id="KW-0186">Copper</keyword>
<protein>
    <recommendedName>
        <fullName evidence="3">tyrosinase</fullName>
        <ecNumber evidence="3">1.14.18.1</ecNumber>
    </recommendedName>
</protein>
<dbReference type="InterPro" id="IPR050316">
    <property type="entry name" value="Tyrosinase/Hemocyanin"/>
</dbReference>
<comment type="catalytic activity">
    <reaction evidence="9">
        <text>2 L-dopa + O2 = 2 L-dopaquinone + 2 H2O</text>
        <dbReference type="Rhea" id="RHEA:34287"/>
        <dbReference type="ChEBI" id="CHEBI:15377"/>
        <dbReference type="ChEBI" id="CHEBI:15379"/>
        <dbReference type="ChEBI" id="CHEBI:57504"/>
        <dbReference type="ChEBI" id="CHEBI:57924"/>
        <dbReference type="EC" id="1.14.18.1"/>
    </reaction>
</comment>
<dbReference type="Gene3D" id="2.60.310.20">
    <property type="match status" value="1"/>
</dbReference>
<keyword evidence="7" id="KW-0503">Monooxygenase</keyword>
<dbReference type="InterPro" id="IPR041640">
    <property type="entry name" value="Tyrosinase_C"/>
</dbReference>
<dbReference type="Gene3D" id="1.10.1280.10">
    <property type="entry name" value="Di-copper center containing domain from catechol oxidase"/>
    <property type="match status" value="1"/>
</dbReference>
<evidence type="ECO:0000313" key="13">
    <source>
        <dbReference type="EMBL" id="KAF2834822.1"/>
    </source>
</evidence>